<reference evidence="2 3" key="1">
    <citation type="submission" date="2017-03" db="EMBL/GenBank/DDBJ databases">
        <authorList>
            <person name="Afonso C.L."/>
            <person name="Miller P.J."/>
            <person name="Scott M.A."/>
            <person name="Spackman E."/>
            <person name="Goraichik I."/>
            <person name="Dimitrov K.M."/>
            <person name="Suarez D.L."/>
            <person name="Swayne D.E."/>
        </authorList>
    </citation>
    <scope>NUCLEOTIDE SEQUENCE [LARGE SCALE GENOMIC DNA]</scope>
    <source>
        <strain evidence="2 3">CECT 7023</strain>
    </source>
</reference>
<dbReference type="OrthoDB" id="7837118at2"/>
<dbReference type="Proteomes" id="UP000193900">
    <property type="component" value="Unassembled WGS sequence"/>
</dbReference>
<keyword evidence="1" id="KW-0732">Signal</keyword>
<evidence type="ECO:0000256" key="1">
    <source>
        <dbReference type="SAM" id="SignalP"/>
    </source>
</evidence>
<dbReference type="AlphaFoldDB" id="A0A1Y5RGY7"/>
<name>A0A1Y5RGY7_9RHOB</name>
<feature type="signal peptide" evidence="1">
    <location>
        <begin position="1"/>
        <end position="18"/>
    </location>
</feature>
<dbReference type="RefSeq" id="WP_085877171.1">
    <property type="nucleotide sequence ID" value="NZ_FWFZ01000001.1"/>
</dbReference>
<organism evidence="2 3">
    <name type="scientific">Roseisalinus antarcticus</name>
    <dbReference type="NCBI Taxonomy" id="254357"/>
    <lineage>
        <taxon>Bacteria</taxon>
        <taxon>Pseudomonadati</taxon>
        <taxon>Pseudomonadota</taxon>
        <taxon>Alphaproteobacteria</taxon>
        <taxon>Rhodobacterales</taxon>
        <taxon>Roseobacteraceae</taxon>
        <taxon>Roseisalinus</taxon>
    </lineage>
</organism>
<gene>
    <name evidence="2" type="ORF">ROA7023_00247</name>
</gene>
<sequence length="208" mass="22307">MRWIGLVCALLWPLAGQAQVEVSEAQRCVWSCLSNFGPASNPAYDQCVQTSCAGFAAPTDRVRPLPAAPQGSSRTANGPRWEAQRIIASDPPYLDGYSARVVNVSDQRLSYLCGRGGRSLITLEGSRIGTAPGRYEIRVRGAGAWKPRFVEYEGQLQTTVRPSGVIVRALQGAARAEIYSNDGRRLAGFSLAGSSNAIGQAVRYCAGE</sequence>
<protein>
    <submittedName>
        <fullName evidence="2">Uncharacterized protein</fullName>
    </submittedName>
</protein>
<proteinExistence type="predicted"/>
<evidence type="ECO:0000313" key="3">
    <source>
        <dbReference type="Proteomes" id="UP000193900"/>
    </source>
</evidence>
<keyword evidence="3" id="KW-1185">Reference proteome</keyword>
<evidence type="ECO:0000313" key="2">
    <source>
        <dbReference type="EMBL" id="SLN16050.1"/>
    </source>
</evidence>
<feature type="chain" id="PRO_5012734845" evidence="1">
    <location>
        <begin position="19"/>
        <end position="208"/>
    </location>
</feature>
<accession>A0A1Y5RGY7</accession>
<dbReference type="EMBL" id="FWFZ01000001">
    <property type="protein sequence ID" value="SLN16050.1"/>
    <property type="molecule type" value="Genomic_DNA"/>
</dbReference>